<keyword evidence="3 10" id="KW-0479">Metal-binding</keyword>
<dbReference type="GO" id="GO:0005886">
    <property type="term" value="C:plasma membrane"/>
    <property type="evidence" value="ECO:0007669"/>
    <property type="project" value="UniProtKB-SubCell"/>
</dbReference>
<feature type="binding site" evidence="10">
    <location>
        <position position="142"/>
    </location>
    <ligand>
        <name>[4Fe-4S] cluster</name>
        <dbReference type="ChEBI" id="CHEBI:49883"/>
        <label>2</label>
    </ligand>
</feature>
<keyword evidence="4 10" id="KW-0677">Repeat</keyword>
<dbReference type="NCBIfam" id="TIGR01944">
    <property type="entry name" value="rnfB"/>
    <property type="match status" value="1"/>
</dbReference>
<comment type="cofactor">
    <cofactor evidence="10">
        <name>[4Fe-4S] cluster</name>
        <dbReference type="ChEBI" id="CHEBI:49883"/>
    </cofactor>
    <text evidence="10">Binds 3 [4Fe-4S] clusters.</text>
</comment>
<dbReference type="InterPro" id="IPR050395">
    <property type="entry name" value="4Fe4S_Ferredoxin_RnfB"/>
</dbReference>
<evidence type="ECO:0000256" key="8">
    <source>
        <dbReference type="ARBA" id="ARBA00023014"/>
    </source>
</evidence>
<feature type="region of interest" description="Disordered" evidence="11">
    <location>
        <begin position="263"/>
        <end position="282"/>
    </location>
</feature>
<dbReference type="EMBL" id="JMKI01000005">
    <property type="protein sequence ID" value="KEJ93290.1"/>
    <property type="molecule type" value="Genomic_DNA"/>
</dbReference>
<gene>
    <name evidence="10" type="primary">rnfB</name>
    <name evidence="15" type="ORF">EH55_10525</name>
</gene>
<comment type="caution">
    <text evidence="10">Lacks conserved residue(s) required for the propagation of feature annotation.</text>
</comment>
<dbReference type="PANTHER" id="PTHR43560">
    <property type="entry name" value="ION-TRANSLOCATING OXIDOREDUCTASE COMPLEX SUBUNIT B"/>
    <property type="match status" value="1"/>
</dbReference>
<feature type="binding site" evidence="10">
    <location>
        <position position="138"/>
    </location>
    <ligand>
        <name>[4Fe-4S] cluster</name>
        <dbReference type="ChEBI" id="CHEBI:49883"/>
        <label>2</label>
    </ligand>
</feature>
<dbReference type="InterPro" id="IPR010207">
    <property type="entry name" value="Elect_transpt_cplx_RnfB/RsxB"/>
</dbReference>
<feature type="binding site" evidence="10">
    <location>
        <position position="181"/>
    </location>
    <ligand>
        <name>[4Fe-4S] cluster</name>
        <dbReference type="ChEBI" id="CHEBI:49883"/>
        <label>2</label>
    </ligand>
</feature>
<evidence type="ECO:0000256" key="10">
    <source>
        <dbReference type="HAMAP-Rule" id="MF_00463"/>
    </source>
</evidence>
<evidence type="ECO:0000256" key="12">
    <source>
        <dbReference type="SAM" id="Phobius"/>
    </source>
</evidence>
<keyword evidence="6 10" id="KW-0249">Electron transport</keyword>
<name>A0A073IUL0_9BACT</name>
<evidence type="ECO:0000256" key="4">
    <source>
        <dbReference type="ARBA" id="ARBA00022737"/>
    </source>
</evidence>
<dbReference type="PATRIC" id="fig|2754.20.peg.1289"/>
<keyword evidence="16" id="KW-1185">Reference proteome</keyword>
<feature type="domain" description="4Fe-4S ferredoxin-type" evidence="13">
    <location>
        <begin position="204"/>
        <end position="235"/>
    </location>
</feature>
<comment type="subcellular location">
    <subcellularLocation>
        <location evidence="10">Cell membrane</location>
    </subcellularLocation>
</comment>
<feature type="binding site" evidence="10">
    <location>
        <position position="74"/>
    </location>
    <ligand>
        <name>[4Fe-4S] cluster</name>
        <dbReference type="ChEBI" id="CHEBI:49883"/>
        <label>1</label>
    </ligand>
</feature>
<feature type="binding site" evidence="10">
    <location>
        <position position="49"/>
    </location>
    <ligand>
        <name>[4Fe-4S] cluster</name>
        <dbReference type="ChEBI" id="CHEBI:49883"/>
        <label>1</label>
    </ligand>
</feature>
<dbReference type="PANTHER" id="PTHR43560:SF1">
    <property type="entry name" value="ION-TRANSLOCATING OXIDOREDUCTASE COMPLEX SUBUNIT B"/>
    <property type="match status" value="1"/>
</dbReference>
<feature type="binding site" evidence="10">
    <location>
        <position position="177"/>
    </location>
    <ligand>
        <name>[4Fe-4S] cluster</name>
        <dbReference type="ChEBI" id="CHEBI:49883"/>
        <label>3</label>
    </ligand>
</feature>
<evidence type="ECO:0000256" key="7">
    <source>
        <dbReference type="ARBA" id="ARBA00023004"/>
    </source>
</evidence>
<proteinExistence type="inferred from homology"/>
<dbReference type="GO" id="GO:0051539">
    <property type="term" value="F:4 iron, 4 sulfur cluster binding"/>
    <property type="evidence" value="ECO:0007669"/>
    <property type="project" value="UniProtKB-UniRule"/>
</dbReference>
<dbReference type="CDD" id="cd10549">
    <property type="entry name" value="MtMvhB_like"/>
    <property type="match status" value="1"/>
</dbReference>
<dbReference type="InterPro" id="IPR017896">
    <property type="entry name" value="4Fe4S_Fe-S-bd"/>
</dbReference>
<dbReference type="AlphaFoldDB" id="A0A073IUL0"/>
<feature type="domain" description="4Fe-4S ferredoxin-type" evidence="13">
    <location>
        <begin position="236"/>
        <end position="266"/>
    </location>
</feature>
<feature type="region of interest" description="Hydrophobic" evidence="10">
    <location>
        <begin position="1"/>
        <end position="26"/>
    </location>
</feature>
<organism evidence="15 16">
    <name type="scientific">Synergistes jonesii</name>
    <dbReference type="NCBI Taxonomy" id="2754"/>
    <lineage>
        <taxon>Bacteria</taxon>
        <taxon>Thermotogati</taxon>
        <taxon>Synergistota</taxon>
        <taxon>Synergistia</taxon>
        <taxon>Synergistales</taxon>
        <taxon>Synergistaceae</taxon>
        <taxon>Synergistes</taxon>
    </lineage>
</organism>
<keyword evidence="10" id="KW-1003">Cell membrane</keyword>
<keyword evidence="12" id="KW-1133">Transmembrane helix</keyword>
<evidence type="ECO:0000256" key="6">
    <source>
        <dbReference type="ARBA" id="ARBA00022982"/>
    </source>
</evidence>
<dbReference type="Pfam" id="PF12838">
    <property type="entry name" value="Fer4_7"/>
    <property type="match status" value="1"/>
</dbReference>
<keyword evidence="12" id="KW-0812">Transmembrane</keyword>
<dbReference type="InterPro" id="IPR007202">
    <property type="entry name" value="4Fe-4S_dom"/>
</dbReference>
<evidence type="ECO:0000256" key="1">
    <source>
        <dbReference type="ARBA" id="ARBA00022448"/>
    </source>
</evidence>
<dbReference type="InterPro" id="IPR017900">
    <property type="entry name" value="4Fe4S_Fe_S_CS"/>
</dbReference>
<dbReference type="STRING" id="2754.EH55_10525"/>
<dbReference type="Pfam" id="PF04060">
    <property type="entry name" value="FeS"/>
    <property type="match status" value="1"/>
</dbReference>
<keyword evidence="1 10" id="KW-0813">Transport</keyword>
<keyword evidence="2 10" id="KW-0004">4Fe-4S</keyword>
<dbReference type="PROSITE" id="PS51379">
    <property type="entry name" value="4FE4S_FER_2"/>
    <property type="match status" value="4"/>
</dbReference>
<evidence type="ECO:0000256" key="9">
    <source>
        <dbReference type="ARBA" id="ARBA00023136"/>
    </source>
</evidence>
<dbReference type="GO" id="GO:0046872">
    <property type="term" value="F:metal ion binding"/>
    <property type="evidence" value="ECO:0007669"/>
    <property type="project" value="UniProtKB-KW"/>
</dbReference>
<dbReference type="GO" id="GO:0009055">
    <property type="term" value="F:electron transfer activity"/>
    <property type="evidence" value="ECO:0007669"/>
    <property type="project" value="InterPro"/>
</dbReference>
<protein>
    <recommendedName>
        <fullName evidence="10">Ion-translocating oxidoreductase complex subunit B</fullName>
        <ecNumber evidence="10">7.-.-.-</ecNumber>
    </recommendedName>
    <alternativeName>
        <fullName evidence="10">Rnf electron transport complex subunit B</fullName>
    </alternativeName>
</protein>
<dbReference type="GeneID" id="90982674"/>
<dbReference type="RefSeq" id="WP_037974343.1">
    <property type="nucleotide sequence ID" value="NZ_JAWRIX010000023.1"/>
</dbReference>
<feature type="transmembrane region" description="Helical" evidence="12">
    <location>
        <begin position="6"/>
        <end position="31"/>
    </location>
</feature>
<dbReference type="OrthoDB" id="9789936at2"/>
<dbReference type="Gene3D" id="3.30.70.20">
    <property type="match status" value="2"/>
</dbReference>
<keyword evidence="9 10" id="KW-0472">Membrane</keyword>
<comment type="function">
    <text evidence="10">Part of a membrane-bound complex that couples electron transfer with translocation of ions across the membrane.</text>
</comment>
<accession>A0A073IUL0</accession>
<feature type="domain" description="4Fe-4S" evidence="14">
    <location>
        <begin position="32"/>
        <end position="91"/>
    </location>
</feature>
<dbReference type="Gene3D" id="1.10.15.40">
    <property type="entry name" value="Electron transport complex subunit B, putative Fe-S cluster"/>
    <property type="match status" value="1"/>
</dbReference>
<dbReference type="PROSITE" id="PS00198">
    <property type="entry name" value="4FE4S_FER_1"/>
    <property type="match status" value="2"/>
</dbReference>
<feature type="domain" description="4Fe-4S ferredoxin-type" evidence="13">
    <location>
        <begin position="129"/>
        <end position="161"/>
    </location>
</feature>
<evidence type="ECO:0000256" key="11">
    <source>
        <dbReference type="SAM" id="MobiDB-lite"/>
    </source>
</evidence>
<keyword evidence="5 10" id="KW-1278">Translocase</keyword>
<evidence type="ECO:0000259" key="13">
    <source>
        <dbReference type="PROSITE" id="PS51379"/>
    </source>
</evidence>
<keyword evidence="8 10" id="KW-0411">Iron-sulfur</keyword>
<feature type="binding site" evidence="10">
    <location>
        <position position="57"/>
    </location>
    <ligand>
        <name>[4Fe-4S] cluster</name>
        <dbReference type="ChEBI" id="CHEBI:49883"/>
        <label>1</label>
    </ligand>
</feature>
<evidence type="ECO:0000256" key="2">
    <source>
        <dbReference type="ARBA" id="ARBA00022485"/>
    </source>
</evidence>
<evidence type="ECO:0000259" key="14">
    <source>
        <dbReference type="PROSITE" id="PS51656"/>
    </source>
</evidence>
<evidence type="ECO:0000256" key="3">
    <source>
        <dbReference type="ARBA" id="ARBA00022723"/>
    </source>
</evidence>
<comment type="similarity">
    <text evidence="10">Belongs to the 4Fe4S bacterial-type ferredoxin family. RnfB subfamily.</text>
</comment>
<feature type="binding site" evidence="10">
    <location>
        <position position="174"/>
    </location>
    <ligand>
        <name>[4Fe-4S] cluster</name>
        <dbReference type="ChEBI" id="CHEBI:49883"/>
        <label>3</label>
    </ligand>
</feature>
<evidence type="ECO:0000313" key="16">
    <source>
        <dbReference type="Proteomes" id="UP000027665"/>
    </source>
</evidence>
<feature type="domain" description="4Fe-4S ferredoxin-type" evidence="13">
    <location>
        <begin position="162"/>
        <end position="191"/>
    </location>
</feature>
<dbReference type="SUPFAM" id="SSF54862">
    <property type="entry name" value="4Fe-4S ferredoxins"/>
    <property type="match status" value="1"/>
</dbReference>
<reference evidence="15 16" key="1">
    <citation type="submission" date="2014-04" db="EMBL/GenBank/DDBJ databases">
        <title>Draft Genome Sequence of Synergistes jonesii.</title>
        <authorList>
            <person name="Coil D.A."/>
            <person name="Eisen J.A."/>
            <person name="Holland-Moritz H.E."/>
        </authorList>
    </citation>
    <scope>NUCLEOTIDE SEQUENCE [LARGE SCALE GENOMIC DNA]</scope>
    <source>
        <strain evidence="15 16">78-1</strain>
    </source>
</reference>
<dbReference type="Pfam" id="PF13187">
    <property type="entry name" value="Fer4_9"/>
    <property type="match status" value="1"/>
</dbReference>
<dbReference type="Proteomes" id="UP000027665">
    <property type="component" value="Unassembled WGS sequence"/>
</dbReference>
<comment type="caution">
    <text evidence="15">The sequence shown here is derived from an EMBL/GenBank/DDBJ whole genome shotgun (WGS) entry which is preliminary data.</text>
</comment>
<evidence type="ECO:0000313" key="15">
    <source>
        <dbReference type="EMBL" id="KEJ93290.1"/>
    </source>
</evidence>
<dbReference type="eggNOG" id="COG1142">
    <property type="taxonomic scope" value="Bacteria"/>
</dbReference>
<comment type="subunit">
    <text evidence="10">The complex is composed of six subunits: RnfA, RnfB, RnfC, RnfD, RnfE and RnfG.</text>
</comment>
<dbReference type="EC" id="7.-.-.-" evidence="10"/>
<dbReference type="PROSITE" id="PS51656">
    <property type="entry name" value="4FE4S"/>
    <property type="match status" value="1"/>
</dbReference>
<feature type="binding site" evidence="10">
    <location>
        <position position="152"/>
    </location>
    <ligand>
        <name>[4Fe-4S] cluster</name>
        <dbReference type="ChEBI" id="CHEBI:49883"/>
        <label>3</label>
    </ligand>
</feature>
<dbReference type="GO" id="GO:0022900">
    <property type="term" value="P:electron transport chain"/>
    <property type="evidence" value="ECO:0007669"/>
    <property type="project" value="UniProtKB-UniRule"/>
</dbReference>
<dbReference type="eggNOG" id="COG2878">
    <property type="taxonomic scope" value="Bacteria"/>
</dbReference>
<keyword evidence="7 10" id="KW-0408">Iron</keyword>
<sequence length="282" mass="28371">MDGILYPAAVMGGLGVVFGALLAFASQKFFVAVDERQSKIRELLPGANCGGCGFPGCDGYAEACASGKAKLNKCAAGGPEVAAKIAEIMGVAAEAAEPMVAFVKCQGTLDRAVKDCVYHGAADCREAVVVPGKGPSACSFGCLGFGTCVEVCPFGAIQIKNGVAAVDREKCVGCGACAAECPRGVIALVPKKSKIHVACSNPLQGPFVKKVCSAGCIGCTLCVKACPKQAIEMKGALAAIDPAKCVNCGLCASKCPVKAIADARPPRPSAAPRPAETTASPA</sequence>
<evidence type="ECO:0000256" key="5">
    <source>
        <dbReference type="ARBA" id="ARBA00022967"/>
    </source>
</evidence>
<feature type="binding site" evidence="10">
    <location>
        <position position="171"/>
    </location>
    <ligand>
        <name>[4Fe-4S] cluster</name>
        <dbReference type="ChEBI" id="CHEBI:49883"/>
        <label>3</label>
    </ligand>
</feature>
<feature type="binding site" evidence="10">
    <location>
        <position position="148"/>
    </location>
    <ligand>
        <name>[4Fe-4S] cluster</name>
        <dbReference type="ChEBI" id="CHEBI:49883"/>
        <label>2</label>
    </ligand>
</feature>
<dbReference type="HAMAP" id="MF_00463">
    <property type="entry name" value="RsxB_RnfB"/>
    <property type="match status" value="1"/>
</dbReference>
<feature type="binding site" evidence="10">
    <location>
        <position position="52"/>
    </location>
    <ligand>
        <name>[4Fe-4S] cluster</name>
        <dbReference type="ChEBI" id="CHEBI:49883"/>
        <label>1</label>
    </ligand>
</feature>
<feature type="compositionally biased region" description="Low complexity" evidence="11">
    <location>
        <begin position="272"/>
        <end position="282"/>
    </location>
</feature>